<dbReference type="OrthoDB" id="4362480at2759"/>
<evidence type="ECO:0000256" key="1">
    <source>
        <dbReference type="SAM" id="MobiDB-lite"/>
    </source>
</evidence>
<protein>
    <submittedName>
        <fullName evidence="3">Uncharacterized protein</fullName>
    </submittedName>
</protein>
<gene>
    <name evidence="3" type="ORF">PECM_004111</name>
</gene>
<name>A0A8J8W4D0_9EURO</name>
<dbReference type="EMBL" id="WIWV01000026">
    <property type="protein sequence ID" value="KAF7717455.1"/>
    <property type="molecule type" value="Genomic_DNA"/>
</dbReference>
<keyword evidence="4" id="KW-1185">Reference proteome</keyword>
<keyword evidence="2" id="KW-1133">Transmembrane helix</keyword>
<reference evidence="3" key="1">
    <citation type="journal article" date="2020" name="Front. Microbiol.">
        <title>Gene regulatory networks of Penicillium echinulatum 2HH and Penicillium oxalicum 114-2 inferred by a computational biology approach.</title>
        <authorList>
            <person name="Lenz A.R."/>
            <person name="Galan-Vasquez E."/>
            <person name="Balbinot E."/>
            <person name="De Abreu F.P."/>
            <person name="De Oliveira N.S."/>
            <person name="Da Rosa L.O."/>
            <person name="De Avila E Silva S."/>
            <person name="Camassola M."/>
            <person name="Dillon A.J.P."/>
            <person name="Perez-Rueda E."/>
        </authorList>
    </citation>
    <scope>NUCLEOTIDE SEQUENCE</scope>
    <source>
        <strain evidence="3">S1M29</strain>
    </source>
</reference>
<feature type="region of interest" description="Disordered" evidence="1">
    <location>
        <begin position="135"/>
        <end position="178"/>
    </location>
</feature>
<dbReference type="AlphaFoldDB" id="A0A8J8W4D0"/>
<evidence type="ECO:0000313" key="4">
    <source>
        <dbReference type="Proteomes" id="UP000631181"/>
    </source>
</evidence>
<comment type="caution">
    <text evidence="3">The sequence shown here is derived from an EMBL/GenBank/DDBJ whole genome shotgun (WGS) entry which is preliminary data.</text>
</comment>
<keyword evidence="2" id="KW-0472">Membrane</keyword>
<sequence length="199" mass="21975">MPLNGPVQESPPVYTSYVGLLENPIFHASQTHRGLGLALVGLVLLLSLFRFTTRHRRRSCTIQPNWSATRSQPSTSHTRAHTDPTNAMEKGNLYPAVAMSRETLPLPSACDILKPLSQDGVFPSSGAVAAQALKLKATEKASPSSPQPETETSPPARMEPDLSHEIGSSLQERSEVVQQMCEEDQNGVRTWRRLVMEYW</sequence>
<proteinExistence type="predicted"/>
<feature type="compositionally biased region" description="Low complexity" evidence="1">
    <location>
        <begin position="142"/>
        <end position="155"/>
    </location>
</feature>
<keyword evidence="2" id="KW-0812">Transmembrane</keyword>
<accession>A0A8J8W4D0</accession>
<dbReference type="Proteomes" id="UP000631181">
    <property type="component" value="Unassembled WGS sequence"/>
</dbReference>
<evidence type="ECO:0000313" key="3">
    <source>
        <dbReference type="EMBL" id="KAF7717455.1"/>
    </source>
</evidence>
<feature type="compositionally biased region" description="Polar residues" evidence="1">
    <location>
        <begin position="66"/>
        <end position="77"/>
    </location>
</feature>
<organism evidence="3 4">
    <name type="scientific">Penicillium ucsense</name>
    <dbReference type="NCBI Taxonomy" id="2839758"/>
    <lineage>
        <taxon>Eukaryota</taxon>
        <taxon>Fungi</taxon>
        <taxon>Dikarya</taxon>
        <taxon>Ascomycota</taxon>
        <taxon>Pezizomycotina</taxon>
        <taxon>Eurotiomycetes</taxon>
        <taxon>Eurotiomycetidae</taxon>
        <taxon>Eurotiales</taxon>
        <taxon>Aspergillaceae</taxon>
        <taxon>Penicillium</taxon>
    </lineage>
</organism>
<feature type="region of interest" description="Disordered" evidence="1">
    <location>
        <begin position="66"/>
        <end position="89"/>
    </location>
</feature>
<feature type="transmembrane region" description="Helical" evidence="2">
    <location>
        <begin position="31"/>
        <end position="49"/>
    </location>
</feature>
<evidence type="ECO:0000256" key="2">
    <source>
        <dbReference type="SAM" id="Phobius"/>
    </source>
</evidence>